<evidence type="ECO:0000313" key="3">
    <source>
        <dbReference type="Proteomes" id="UP000243459"/>
    </source>
</evidence>
<dbReference type="PANTHER" id="PTHR36739:SF1">
    <property type="entry name" value="D-TAGATOSE-1,6-BISPHOSPHATE ALDOLASE SUBUNIT"/>
    <property type="match status" value="1"/>
</dbReference>
<name>A0A5P1FP64_ASPOF</name>
<dbReference type="Pfam" id="PF25103">
    <property type="entry name" value="DUF7811"/>
    <property type="match status" value="1"/>
</dbReference>
<feature type="domain" description="DUF7811" evidence="1">
    <location>
        <begin position="32"/>
        <end position="66"/>
    </location>
</feature>
<dbReference type="Proteomes" id="UP000243459">
    <property type="component" value="Chromosome 1"/>
</dbReference>
<accession>A0A5P1FP64</accession>
<evidence type="ECO:0000259" key="1">
    <source>
        <dbReference type="Pfam" id="PF25103"/>
    </source>
</evidence>
<dbReference type="AlphaFoldDB" id="A0A5P1FP64"/>
<sequence>MVNLRAVDGTVSEWRISGVGGAHDEKGKGRSKLSHKLQHFQESDYMDPDQDLCLDALFNIAATNCKVLTLEEDYASLAFAGPLKC</sequence>
<evidence type="ECO:0000313" key="2">
    <source>
        <dbReference type="EMBL" id="ONK79912.1"/>
    </source>
</evidence>
<dbReference type="EMBL" id="CM007381">
    <property type="protein sequence ID" value="ONK79912.1"/>
    <property type="molecule type" value="Genomic_DNA"/>
</dbReference>
<keyword evidence="3" id="KW-1185">Reference proteome</keyword>
<protein>
    <recommendedName>
        <fullName evidence="1">DUF7811 domain-containing protein</fullName>
    </recommendedName>
</protein>
<gene>
    <name evidence="2" type="ORF">A4U43_C01F11740</name>
</gene>
<dbReference type="PANTHER" id="PTHR36739">
    <property type="entry name" value="D-TAGATOSE-1,6-BISPHOSPHATE ALDOLASE SUBUNIT"/>
    <property type="match status" value="1"/>
</dbReference>
<dbReference type="Gramene" id="ONK79912">
    <property type="protein sequence ID" value="ONK79912"/>
    <property type="gene ID" value="A4U43_C01F11740"/>
</dbReference>
<reference evidence="3" key="1">
    <citation type="journal article" date="2017" name="Nat. Commun.">
        <title>The asparagus genome sheds light on the origin and evolution of a young Y chromosome.</title>
        <authorList>
            <person name="Harkess A."/>
            <person name="Zhou J."/>
            <person name="Xu C."/>
            <person name="Bowers J.E."/>
            <person name="Van der Hulst R."/>
            <person name="Ayyampalayam S."/>
            <person name="Mercati F."/>
            <person name="Riccardi P."/>
            <person name="McKain M.R."/>
            <person name="Kakrana A."/>
            <person name="Tang H."/>
            <person name="Ray J."/>
            <person name="Groenendijk J."/>
            <person name="Arikit S."/>
            <person name="Mathioni S.M."/>
            <person name="Nakano M."/>
            <person name="Shan H."/>
            <person name="Telgmann-Rauber A."/>
            <person name="Kanno A."/>
            <person name="Yue Z."/>
            <person name="Chen H."/>
            <person name="Li W."/>
            <person name="Chen Y."/>
            <person name="Xu X."/>
            <person name="Zhang Y."/>
            <person name="Luo S."/>
            <person name="Chen H."/>
            <person name="Gao J."/>
            <person name="Mao Z."/>
            <person name="Pires J.C."/>
            <person name="Luo M."/>
            <person name="Kudrna D."/>
            <person name="Wing R.A."/>
            <person name="Meyers B.C."/>
            <person name="Yi K."/>
            <person name="Kong H."/>
            <person name="Lavrijsen P."/>
            <person name="Sunseri F."/>
            <person name="Falavigna A."/>
            <person name="Ye Y."/>
            <person name="Leebens-Mack J.H."/>
            <person name="Chen G."/>
        </authorList>
    </citation>
    <scope>NUCLEOTIDE SEQUENCE [LARGE SCALE GENOMIC DNA]</scope>
    <source>
        <strain evidence="3">cv. DH0086</strain>
    </source>
</reference>
<dbReference type="InterPro" id="IPR056713">
    <property type="entry name" value="DUF7811"/>
</dbReference>
<organism evidence="2 3">
    <name type="scientific">Asparagus officinalis</name>
    <name type="common">Garden asparagus</name>
    <dbReference type="NCBI Taxonomy" id="4686"/>
    <lineage>
        <taxon>Eukaryota</taxon>
        <taxon>Viridiplantae</taxon>
        <taxon>Streptophyta</taxon>
        <taxon>Embryophyta</taxon>
        <taxon>Tracheophyta</taxon>
        <taxon>Spermatophyta</taxon>
        <taxon>Magnoliopsida</taxon>
        <taxon>Liliopsida</taxon>
        <taxon>Asparagales</taxon>
        <taxon>Asparagaceae</taxon>
        <taxon>Asparagoideae</taxon>
        <taxon>Asparagus</taxon>
    </lineage>
</organism>
<proteinExistence type="predicted"/>